<accession>H5UU91</accession>
<comment type="caution">
    <text evidence="2">The sequence shown here is derived from an EMBL/GenBank/DDBJ whole genome shotgun (WGS) entry which is preliminary data.</text>
</comment>
<feature type="compositionally biased region" description="Low complexity" evidence="1">
    <location>
        <begin position="364"/>
        <end position="375"/>
    </location>
</feature>
<keyword evidence="3" id="KW-1185">Reference proteome</keyword>
<feature type="compositionally biased region" description="Low complexity" evidence="1">
    <location>
        <begin position="232"/>
        <end position="248"/>
    </location>
</feature>
<evidence type="ECO:0000313" key="2">
    <source>
        <dbReference type="EMBL" id="GAB49299.1"/>
    </source>
</evidence>
<dbReference type="Proteomes" id="UP000004367">
    <property type="component" value="Unassembled WGS sequence"/>
</dbReference>
<evidence type="ECO:0000256" key="1">
    <source>
        <dbReference type="SAM" id="MobiDB-lite"/>
    </source>
</evidence>
<feature type="compositionally biased region" description="Polar residues" evidence="1">
    <location>
        <begin position="251"/>
        <end position="266"/>
    </location>
</feature>
<dbReference type="eggNOG" id="ENOG50329AF">
    <property type="taxonomic scope" value="Bacteria"/>
</dbReference>
<sequence>MTAGLDFGPIRDDDELLDRLGDRRRGSHGDRDDLEDMLAAWTARIDADEQEYAENVGPLGLRRVPGTVDDAPSRLTVVQVRRARAVAVLGALALTVSGGGVAAALTQHEFGPVRTVAAKAAEAAAIVRGDVPTATQSPSAVSAAAVPQVVESIRHAVDTGDVQKAKGMLEVFRSLAPKDAASPEITQQVEELAKKIDAADPTIVAAPSVDKEVTATTASTGRPTGVPSSTVAPSITTAPLTTAPTAERTPSKTGATTAEGTPQKTPDATVGPSAPTQAAPATPTPPAPLGSAGGGQTAGTGSPSTSVGTLEAREPTGVVEKGSDVAPGDGTDKATHDGSGAGGSTSGERSEKSGDAAAVEVRETAGGADAATAAR</sequence>
<feature type="compositionally biased region" description="Polar residues" evidence="1">
    <location>
        <begin position="214"/>
        <end position="231"/>
    </location>
</feature>
<proteinExistence type="predicted"/>
<gene>
    <name evidence="2" type="ORF">MOPEL_099_00990</name>
</gene>
<feature type="region of interest" description="Disordered" evidence="1">
    <location>
        <begin position="212"/>
        <end position="375"/>
    </location>
</feature>
<dbReference type="EMBL" id="BAFE01000076">
    <property type="protein sequence ID" value="GAB49299.1"/>
    <property type="molecule type" value="Genomic_DNA"/>
</dbReference>
<protein>
    <submittedName>
        <fullName evidence="2">Uncharacterized protein</fullName>
    </submittedName>
</protein>
<reference evidence="2 3" key="1">
    <citation type="submission" date="2012-02" db="EMBL/GenBank/DDBJ databases">
        <title>Whole genome shotgun sequence of Mobilicoccus pelagius NBRC 104925.</title>
        <authorList>
            <person name="Yoshida Y."/>
            <person name="Hosoyama A."/>
            <person name="Tsuchikane K."/>
            <person name="Katsumata H."/>
            <person name="Yamazaki S."/>
            <person name="Fujita N."/>
        </authorList>
    </citation>
    <scope>NUCLEOTIDE SEQUENCE [LARGE SCALE GENOMIC DNA]</scope>
    <source>
        <strain evidence="2 3">NBRC 104925</strain>
    </source>
</reference>
<dbReference type="AlphaFoldDB" id="H5UU91"/>
<dbReference type="STRING" id="1089455.MOPEL_099_00990"/>
<feature type="compositionally biased region" description="Low complexity" evidence="1">
    <location>
        <begin position="271"/>
        <end position="281"/>
    </location>
</feature>
<dbReference type="RefSeq" id="WP_009760569.1">
    <property type="nucleotide sequence ID" value="NZ_BAFE01000076.1"/>
</dbReference>
<evidence type="ECO:0000313" key="3">
    <source>
        <dbReference type="Proteomes" id="UP000004367"/>
    </source>
</evidence>
<name>H5UU91_9MICO</name>
<organism evidence="2 3">
    <name type="scientific">Mobilicoccus pelagius NBRC 104925</name>
    <dbReference type="NCBI Taxonomy" id="1089455"/>
    <lineage>
        <taxon>Bacteria</taxon>
        <taxon>Bacillati</taxon>
        <taxon>Actinomycetota</taxon>
        <taxon>Actinomycetes</taxon>
        <taxon>Micrococcales</taxon>
        <taxon>Dermatophilaceae</taxon>
        <taxon>Mobilicoccus</taxon>
    </lineage>
</organism>